<dbReference type="OrthoDB" id="1360432at2"/>
<organism evidence="1 2">
    <name type="scientific">Flavobacterium rakeshii</name>
    <dbReference type="NCBI Taxonomy" id="1038845"/>
    <lineage>
        <taxon>Bacteria</taxon>
        <taxon>Pseudomonadati</taxon>
        <taxon>Bacteroidota</taxon>
        <taxon>Flavobacteriia</taxon>
        <taxon>Flavobacteriales</taxon>
        <taxon>Flavobacteriaceae</taxon>
        <taxon>Flavobacterium</taxon>
    </lineage>
</organism>
<proteinExistence type="predicted"/>
<name>A0A6N8HGW4_9FLAO</name>
<protein>
    <submittedName>
        <fullName evidence="1">Uncharacterized protein</fullName>
    </submittedName>
</protein>
<dbReference type="RefSeq" id="WP_157484277.1">
    <property type="nucleotide sequence ID" value="NZ_WOWP01000057.1"/>
</dbReference>
<keyword evidence="2" id="KW-1185">Reference proteome</keyword>
<gene>
    <name evidence="1" type="ORF">GN157_14810</name>
</gene>
<reference evidence="1 2" key="1">
    <citation type="submission" date="2019-12" db="EMBL/GenBank/DDBJ databases">
        <authorList>
            <person name="Sun J.-Q."/>
        </authorList>
    </citation>
    <scope>NUCLEOTIDE SEQUENCE [LARGE SCALE GENOMIC DNA]</scope>
    <source>
        <strain evidence="1 2">JCM 17928</strain>
    </source>
</reference>
<evidence type="ECO:0000313" key="1">
    <source>
        <dbReference type="EMBL" id="MUV04985.1"/>
    </source>
</evidence>
<dbReference type="AlphaFoldDB" id="A0A6N8HGW4"/>
<evidence type="ECO:0000313" key="2">
    <source>
        <dbReference type="Proteomes" id="UP000433945"/>
    </source>
</evidence>
<accession>A0A6N8HGW4</accession>
<sequence>MSFFKNIITGGNYNKLLKEEESFNELNERFYLFQNDFLLINKERHKALVYLMHEREDALKNLTLAKNLISKFTEIKGKENAKVIDAVSNVDKIENHIYLGDLTINFQSGLDSVSETFLNSLEGSLIRLDEKKGYSKNELKAEFTMIAFDVVAEGVGQIIQLNSEVNAKRRKIIEAREQINSSIKKMTVKAPKIYQELKRIIEISKVLNKHNQVFSQKYKTIIDEMNSDSKWSNFINEVLNRKIVANDKMIEDLKYLLAYSSEYNKLNKGAKV</sequence>
<dbReference type="EMBL" id="WOWP01000057">
    <property type="protein sequence ID" value="MUV04985.1"/>
    <property type="molecule type" value="Genomic_DNA"/>
</dbReference>
<comment type="caution">
    <text evidence="1">The sequence shown here is derived from an EMBL/GenBank/DDBJ whole genome shotgun (WGS) entry which is preliminary data.</text>
</comment>
<dbReference type="Proteomes" id="UP000433945">
    <property type="component" value="Unassembled WGS sequence"/>
</dbReference>